<dbReference type="EMBL" id="SNXZ01000004">
    <property type="protein sequence ID" value="TDP96495.1"/>
    <property type="molecule type" value="Genomic_DNA"/>
</dbReference>
<dbReference type="RefSeq" id="WP_133851839.1">
    <property type="nucleotide sequence ID" value="NZ_SNXZ01000004.1"/>
</dbReference>
<dbReference type="Proteomes" id="UP000295444">
    <property type="component" value="Unassembled WGS sequence"/>
</dbReference>
<accession>A0A4R6SC49</accession>
<organism evidence="1 2">
    <name type="scientific">Labedaea rhizosphaerae</name>
    <dbReference type="NCBI Taxonomy" id="598644"/>
    <lineage>
        <taxon>Bacteria</taxon>
        <taxon>Bacillati</taxon>
        <taxon>Actinomycetota</taxon>
        <taxon>Actinomycetes</taxon>
        <taxon>Pseudonocardiales</taxon>
        <taxon>Pseudonocardiaceae</taxon>
        <taxon>Labedaea</taxon>
    </lineage>
</organism>
<sequence>MNIIAELAHCEDVKANAITRLMPTVTFGLRVTALAGVAFAVGDLATGLGVLGGGLGGGGLGSGGGLGQPDGPTCCLVQLSS</sequence>
<protein>
    <submittedName>
        <fullName evidence="1">Uncharacterized protein</fullName>
    </submittedName>
</protein>
<evidence type="ECO:0000313" key="2">
    <source>
        <dbReference type="Proteomes" id="UP000295444"/>
    </source>
</evidence>
<gene>
    <name evidence="1" type="ORF">EV186_104483</name>
</gene>
<reference evidence="1 2" key="1">
    <citation type="submission" date="2019-03" db="EMBL/GenBank/DDBJ databases">
        <title>Genomic Encyclopedia of Type Strains, Phase IV (KMG-IV): sequencing the most valuable type-strain genomes for metagenomic binning, comparative biology and taxonomic classification.</title>
        <authorList>
            <person name="Goeker M."/>
        </authorList>
    </citation>
    <scope>NUCLEOTIDE SEQUENCE [LARGE SCALE GENOMIC DNA]</scope>
    <source>
        <strain evidence="1 2">DSM 45361</strain>
    </source>
</reference>
<proteinExistence type="predicted"/>
<name>A0A4R6SC49_LABRH</name>
<evidence type="ECO:0000313" key="1">
    <source>
        <dbReference type="EMBL" id="TDP96495.1"/>
    </source>
</evidence>
<keyword evidence="2" id="KW-1185">Reference proteome</keyword>
<comment type="caution">
    <text evidence="1">The sequence shown here is derived from an EMBL/GenBank/DDBJ whole genome shotgun (WGS) entry which is preliminary data.</text>
</comment>
<dbReference type="AlphaFoldDB" id="A0A4R6SC49"/>